<dbReference type="RefSeq" id="WP_146381821.1">
    <property type="nucleotide sequence ID" value="NZ_VOEJ01000004.1"/>
</dbReference>
<feature type="transmembrane region" description="Helical" evidence="1">
    <location>
        <begin position="76"/>
        <end position="97"/>
    </location>
</feature>
<protein>
    <recommendedName>
        <fullName evidence="4">DUF1648 domain-containing protein</fullName>
    </recommendedName>
</protein>
<dbReference type="AlphaFoldDB" id="A0A563UD69"/>
<dbReference type="Proteomes" id="UP000320042">
    <property type="component" value="Unassembled WGS sequence"/>
</dbReference>
<evidence type="ECO:0000256" key="1">
    <source>
        <dbReference type="SAM" id="Phobius"/>
    </source>
</evidence>
<sequence>MKASQIAAKSAVRIFLILLVVAMIPFLKGDAAQLQHIYLAPKNPWVLAFPILLILCFITLLVICAKNKYKYADLNWILTLNTIILIIYGVMVSIRIYQLTK</sequence>
<accession>A0A563UD69</accession>
<evidence type="ECO:0000313" key="2">
    <source>
        <dbReference type="EMBL" id="TWR29332.1"/>
    </source>
</evidence>
<evidence type="ECO:0000313" key="3">
    <source>
        <dbReference type="Proteomes" id="UP000320042"/>
    </source>
</evidence>
<proteinExistence type="predicted"/>
<keyword evidence="1" id="KW-0812">Transmembrane</keyword>
<feature type="transmembrane region" description="Helical" evidence="1">
    <location>
        <begin position="45"/>
        <end position="64"/>
    </location>
</feature>
<keyword evidence="3" id="KW-1185">Reference proteome</keyword>
<comment type="caution">
    <text evidence="2">The sequence shown here is derived from an EMBL/GenBank/DDBJ whole genome shotgun (WGS) entry which is preliminary data.</text>
</comment>
<organism evidence="2 3">
    <name type="scientific">Mucilaginibacter pallidiroseus</name>
    <dbReference type="NCBI Taxonomy" id="2599295"/>
    <lineage>
        <taxon>Bacteria</taxon>
        <taxon>Pseudomonadati</taxon>
        <taxon>Bacteroidota</taxon>
        <taxon>Sphingobacteriia</taxon>
        <taxon>Sphingobacteriales</taxon>
        <taxon>Sphingobacteriaceae</taxon>
        <taxon>Mucilaginibacter</taxon>
    </lineage>
</organism>
<gene>
    <name evidence="2" type="ORF">FPZ43_10265</name>
</gene>
<keyword evidence="1" id="KW-0472">Membrane</keyword>
<dbReference type="OrthoDB" id="676528at2"/>
<keyword evidence="1" id="KW-1133">Transmembrane helix</keyword>
<name>A0A563UD69_9SPHI</name>
<reference evidence="2 3" key="1">
    <citation type="submission" date="2019-07" db="EMBL/GenBank/DDBJ databases">
        <authorList>
            <person name="Kim J."/>
        </authorList>
    </citation>
    <scope>NUCLEOTIDE SEQUENCE [LARGE SCALE GENOMIC DNA]</scope>
    <source>
        <strain evidence="3">dk17</strain>
    </source>
</reference>
<dbReference type="EMBL" id="VOEJ01000004">
    <property type="protein sequence ID" value="TWR29332.1"/>
    <property type="molecule type" value="Genomic_DNA"/>
</dbReference>
<evidence type="ECO:0008006" key="4">
    <source>
        <dbReference type="Google" id="ProtNLM"/>
    </source>
</evidence>